<keyword evidence="1" id="KW-0812">Transmembrane</keyword>
<evidence type="ECO:0000313" key="2">
    <source>
        <dbReference type="EMBL" id="ACJ47216.1"/>
    </source>
</evidence>
<sequence length="88" mass="10394">MYFVRVLYLYGLCVRFLFFSLVLYLSPRLPSSGNRRCLYAISIMFNILWIFLVFCCVFFVVHLLFIVEGGGFIDLPGVKYFSRFFCKS</sequence>
<dbReference type="GO" id="GO:0005840">
    <property type="term" value="C:ribosome"/>
    <property type="evidence" value="ECO:0007669"/>
    <property type="project" value="UniProtKB-KW"/>
</dbReference>
<keyword evidence="2" id="KW-0689">Ribosomal protein</keyword>
<keyword evidence="1" id="KW-0472">Membrane</keyword>
<keyword evidence="2" id="KW-0687">Ribonucleoprotein</keyword>
<keyword evidence="1" id="KW-1133">Transmembrane helix</keyword>
<name>B7TYN9_LEIDO</name>
<gene>
    <name evidence="2" type="primary">rps12</name>
</gene>
<dbReference type="Pfam" id="PF17487">
    <property type="entry name" value="Ribosomal_S12"/>
    <property type="match status" value="1"/>
</dbReference>
<protein>
    <submittedName>
        <fullName evidence="2">Ribosomal protein S12</fullName>
    </submittedName>
</protein>
<dbReference type="EMBL" id="FJ416603">
    <property type="protein sequence ID" value="ACJ47216.1"/>
    <property type="molecule type" value="Genomic_DNA"/>
</dbReference>
<dbReference type="InterPro" id="IPR035306">
    <property type="entry name" value="Ribosomal_uS12m"/>
</dbReference>
<dbReference type="AlphaFoldDB" id="B7TYN9"/>
<evidence type="ECO:0000256" key="1">
    <source>
        <dbReference type="SAM" id="Phobius"/>
    </source>
</evidence>
<reference evidence="2" key="1">
    <citation type="journal article" date="2009" name="Int. J. Parasitol.">
        <title>RNA editing and mitochondrial activity in promastigotes and amastigotes of Leishmania donovani.</title>
        <authorList>
            <person name="Nebohacova M."/>
            <person name="Kim C.E."/>
            <person name="Simpson L."/>
            <person name="Maslov D.A."/>
        </authorList>
    </citation>
    <scope>NUCLEOTIDE SEQUENCE</scope>
    <source>
        <strain evidence="2">MHOM/SD/62/1S-Cl2D</strain>
    </source>
</reference>
<feature type="transmembrane region" description="Helical" evidence="1">
    <location>
        <begin position="37"/>
        <end position="67"/>
    </location>
</feature>
<proteinExistence type="predicted"/>
<feature type="transmembrane region" description="Helical" evidence="1">
    <location>
        <begin position="6"/>
        <end position="25"/>
    </location>
</feature>
<accession>B7TYN9</accession>
<organism evidence="2">
    <name type="scientific">Leishmania donovani</name>
    <dbReference type="NCBI Taxonomy" id="5661"/>
    <lineage>
        <taxon>Eukaryota</taxon>
        <taxon>Discoba</taxon>
        <taxon>Euglenozoa</taxon>
        <taxon>Kinetoplastea</taxon>
        <taxon>Metakinetoplastina</taxon>
        <taxon>Trypanosomatida</taxon>
        <taxon>Trypanosomatidae</taxon>
        <taxon>Leishmaniinae</taxon>
        <taxon>Leishmania</taxon>
    </lineage>
</organism>
<geneLocation type="mitochondrion" evidence="2"/>
<keyword evidence="2" id="KW-0496">Mitochondrion</keyword>